<keyword evidence="5" id="KW-1185">Reference proteome</keyword>
<proteinExistence type="predicted"/>
<protein>
    <submittedName>
        <fullName evidence="4">Zn-dependent M28 family amino/carboxypeptidase</fullName>
    </submittedName>
</protein>
<dbReference type="InterPro" id="IPR046450">
    <property type="entry name" value="PA_dom_sf"/>
</dbReference>
<feature type="domain" description="PA" evidence="2">
    <location>
        <begin position="103"/>
        <end position="186"/>
    </location>
</feature>
<dbReference type="Pfam" id="PF04389">
    <property type="entry name" value="Peptidase_M28"/>
    <property type="match status" value="1"/>
</dbReference>
<dbReference type="EMBL" id="JACHHG010000007">
    <property type="protein sequence ID" value="MBB6098707.1"/>
    <property type="molecule type" value="Genomic_DNA"/>
</dbReference>
<dbReference type="Proteomes" id="UP000569951">
    <property type="component" value="Unassembled WGS sequence"/>
</dbReference>
<keyword evidence="4" id="KW-0378">Hydrolase</keyword>
<accession>A0A841HZ82</accession>
<gene>
    <name evidence="4" type="ORF">HNR42_002142</name>
</gene>
<organism evidence="4 5">
    <name type="scientific">Deinobacterium chartae</name>
    <dbReference type="NCBI Taxonomy" id="521158"/>
    <lineage>
        <taxon>Bacteria</taxon>
        <taxon>Thermotogati</taxon>
        <taxon>Deinococcota</taxon>
        <taxon>Deinococci</taxon>
        <taxon>Deinococcales</taxon>
        <taxon>Deinococcaceae</taxon>
        <taxon>Deinobacterium</taxon>
    </lineage>
</organism>
<evidence type="ECO:0000259" key="3">
    <source>
        <dbReference type="Pfam" id="PF04389"/>
    </source>
</evidence>
<dbReference type="RefSeq" id="WP_221277055.1">
    <property type="nucleotide sequence ID" value="NZ_JACHHG010000007.1"/>
</dbReference>
<dbReference type="GO" id="GO:0004180">
    <property type="term" value="F:carboxypeptidase activity"/>
    <property type="evidence" value="ECO:0007669"/>
    <property type="project" value="UniProtKB-KW"/>
</dbReference>
<dbReference type="AlphaFoldDB" id="A0A841HZ82"/>
<dbReference type="SUPFAM" id="SSF53187">
    <property type="entry name" value="Zn-dependent exopeptidases"/>
    <property type="match status" value="1"/>
</dbReference>
<evidence type="ECO:0000259" key="2">
    <source>
        <dbReference type="Pfam" id="PF02225"/>
    </source>
</evidence>
<evidence type="ECO:0000313" key="4">
    <source>
        <dbReference type="EMBL" id="MBB6098707.1"/>
    </source>
</evidence>
<dbReference type="PANTHER" id="PTHR12147">
    <property type="entry name" value="METALLOPEPTIDASE M28 FAMILY MEMBER"/>
    <property type="match status" value="1"/>
</dbReference>
<evidence type="ECO:0000256" key="1">
    <source>
        <dbReference type="SAM" id="SignalP"/>
    </source>
</evidence>
<reference evidence="4 5" key="1">
    <citation type="submission" date="2020-08" db="EMBL/GenBank/DDBJ databases">
        <title>Genomic Encyclopedia of Type Strains, Phase IV (KMG-IV): sequencing the most valuable type-strain genomes for metagenomic binning, comparative biology and taxonomic classification.</title>
        <authorList>
            <person name="Goeker M."/>
        </authorList>
    </citation>
    <scope>NUCLEOTIDE SEQUENCE [LARGE SCALE GENOMIC DNA]</scope>
    <source>
        <strain evidence="4 5">DSM 21458</strain>
    </source>
</reference>
<dbReference type="SUPFAM" id="SSF52025">
    <property type="entry name" value="PA domain"/>
    <property type="match status" value="1"/>
</dbReference>
<dbReference type="Pfam" id="PF02225">
    <property type="entry name" value="PA"/>
    <property type="match status" value="1"/>
</dbReference>
<dbReference type="GO" id="GO:0008235">
    <property type="term" value="F:metalloexopeptidase activity"/>
    <property type="evidence" value="ECO:0007669"/>
    <property type="project" value="InterPro"/>
</dbReference>
<dbReference type="Gene3D" id="3.50.30.30">
    <property type="match status" value="1"/>
</dbReference>
<evidence type="ECO:0000313" key="5">
    <source>
        <dbReference type="Proteomes" id="UP000569951"/>
    </source>
</evidence>
<keyword evidence="4" id="KW-0645">Protease</keyword>
<keyword evidence="4" id="KW-0121">Carboxypeptidase</keyword>
<dbReference type="InterPro" id="IPR007484">
    <property type="entry name" value="Peptidase_M28"/>
</dbReference>
<dbReference type="GO" id="GO:0006508">
    <property type="term" value="P:proteolysis"/>
    <property type="evidence" value="ECO:0007669"/>
    <property type="project" value="InterPro"/>
</dbReference>
<feature type="signal peptide" evidence="1">
    <location>
        <begin position="1"/>
        <end position="22"/>
    </location>
</feature>
<keyword evidence="1" id="KW-0732">Signal</keyword>
<feature type="domain" description="Peptidase M28" evidence="3">
    <location>
        <begin position="213"/>
        <end position="384"/>
    </location>
</feature>
<sequence length="398" mass="41659">MTIQFALRALFAALMLASSASALEPGRAVKDADALVRLGPRVTGTPAGENAARYLEQAFQAAGYATEIQTFTYSRYEDRDSKLVLGGRDLAGNALQGAAGGRVTAPLVLVPNFGAQADYQGLDVRGKIAVTRRGGDVPFAEKVRGAEAGGAVGVIVINSQSGRLQGGTLGRDSHLPALGLPGSAAETVLEAARRGESATLESNARRSEVTGRNVIARLPGVQRPDLLLGGHYDSVPGAPGANDNASGVSVVLEVARSLRNRPEAQRTWFVAFDGEEDGLRGSRAFVQQSAQVTRGLEAMLNFDMVGINAPGLSLGGSEELLRLARQVDPGIGTFEDDGRSDHSSFLDAGVPAVFFFRGIDPNYHQPGDTVVDGALLDQTADFALKLIEQVLAVAAARP</sequence>
<comment type="caution">
    <text evidence="4">The sequence shown here is derived from an EMBL/GenBank/DDBJ whole genome shotgun (WGS) entry which is preliminary data.</text>
</comment>
<dbReference type="PANTHER" id="PTHR12147:SF26">
    <property type="entry name" value="PEPTIDASE M28 DOMAIN-CONTAINING PROTEIN"/>
    <property type="match status" value="1"/>
</dbReference>
<dbReference type="Gene3D" id="3.40.630.10">
    <property type="entry name" value="Zn peptidases"/>
    <property type="match status" value="1"/>
</dbReference>
<dbReference type="InterPro" id="IPR045175">
    <property type="entry name" value="M28_fam"/>
</dbReference>
<feature type="chain" id="PRO_5032992489" evidence="1">
    <location>
        <begin position="23"/>
        <end position="398"/>
    </location>
</feature>
<dbReference type="InterPro" id="IPR003137">
    <property type="entry name" value="PA_domain"/>
</dbReference>
<name>A0A841HZ82_9DEIO</name>